<dbReference type="SUPFAM" id="SSF53822">
    <property type="entry name" value="Periplasmic binding protein-like I"/>
    <property type="match status" value="1"/>
</dbReference>
<sequence length="336" mass="37377">MGKYVTITEIARQLNVSHSTVSRALNGHGRISEKMRSQVVELAERLGYQSNSTAHRLSKGESGIIGVIVPDLSIHFFTKVIAGIQAVLQQAGYEIMLFNTAESMEQEVRAIEQCLKYRVDGVLAAISMKTNAFTHFQKLLRYEMPLVFFDRVANFLPVPKVVTNDYQAASKATRYLISSGCRCIAHITASINLNNSNNRLYGYMDALKEAGMPVKEALIHYYEFDRESIGQFLEKALKQHPGLDGLFVFNDYVANYTVNVLQKLGKQIPTDISVIGFSDEPVATYMTPQLSTVQHGGEKMGGLAAQKLISIIKKNEPVDGEKILINPELVLRGTTR</sequence>
<proteinExistence type="predicted"/>
<organism evidence="5 6">
    <name type="scientific">Fulvivirga kasyanovii</name>
    <dbReference type="NCBI Taxonomy" id="396812"/>
    <lineage>
        <taxon>Bacteria</taxon>
        <taxon>Pseudomonadati</taxon>
        <taxon>Bacteroidota</taxon>
        <taxon>Cytophagia</taxon>
        <taxon>Cytophagales</taxon>
        <taxon>Fulvivirgaceae</taxon>
        <taxon>Fulvivirga</taxon>
    </lineage>
</organism>
<dbReference type="Pfam" id="PF00356">
    <property type="entry name" value="LacI"/>
    <property type="match status" value="1"/>
</dbReference>
<dbReference type="CDD" id="cd06267">
    <property type="entry name" value="PBP1_LacI_sugar_binding-like"/>
    <property type="match status" value="1"/>
</dbReference>
<comment type="caution">
    <text evidence="5">The sequence shown here is derived from an EMBL/GenBank/DDBJ whole genome shotgun (WGS) entry which is preliminary data.</text>
</comment>
<accession>A0ABW9RVH5</accession>
<dbReference type="InterPro" id="IPR001761">
    <property type="entry name" value="Peripla_BP/Lac1_sug-bd_dom"/>
</dbReference>
<dbReference type="InterPro" id="IPR000843">
    <property type="entry name" value="HTH_LacI"/>
</dbReference>
<protein>
    <submittedName>
        <fullName evidence="5">LacI family transcriptional regulator</fullName>
    </submittedName>
</protein>
<keyword evidence="3" id="KW-0804">Transcription</keyword>
<evidence type="ECO:0000313" key="5">
    <source>
        <dbReference type="EMBL" id="MTI27244.1"/>
    </source>
</evidence>
<dbReference type="Proteomes" id="UP000798808">
    <property type="component" value="Unassembled WGS sequence"/>
</dbReference>
<gene>
    <name evidence="5" type="ORF">E1163_19975</name>
</gene>
<dbReference type="Gene3D" id="1.10.260.40">
    <property type="entry name" value="lambda repressor-like DNA-binding domains"/>
    <property type="match status" value="1"/>
</dbReference>
<name>A0ABW9RVH5_9BACT</name>
<feature type="domain" description="HTH lacI-type" evidence="4">
    <location>
        <begin position="5"/>
        <end position="59"/>
    </location>
</feature>
<dbReference type="SUPFAM" id="SSF47413">
    <property type="entry name" value="lambda repressor-like DNA-binding domains"/>
    <property type="match status" value="1"/>
</dbReference>
<evidence type="ECO:0000313" key="6">
    <source>
        <dbReference type="Proteomes" id="UP000798808"/>
    </source>
</evidence>
<dbReference type="PANTHER" id="PTHR30146">
    <property type="entry name" value="LACI-RELATED TRANSCRIPTIONAL REPRESSOR"/>
    <property type="match status" value="1"/>
</dbReference>
<dbReference type="EMBL" id="SMLW01000618">
    <property type="protein sequence ID" value="MTI27244.1"/>
    <property type="molecule type" value="Genomic_DNA"/>
</dbReference>
<dbReference type="RefSeq" id="WP_155174246.1">
    <property type="nucleotide sequence ID" value="NZ_BAAAFL010000012.1"/>
</dbReference>
<dbReference type="CDD" id="cd01392">
    <property type="entry name" value="HTH_LacI"/>
    <property type="match status" value="1"/>
</dbReference>
<evidence type="ECO:0000256" key="2">
    <source>
        <dbReference type="ARBA" id="ARBA00023125"/>
    </source>
</evidence>
<dbReference type="Gene3D" id="3.40.50.2300">
    <property type="match status" value="2"/>
</dbReference>
<dbReference type="PANTHER" id="PTHR30146:SF109">
    <property type="entry name" value="HTH-TYPE TRANSCRIPTIONAL REGULATOR GALS"/>
    <property type="match status" value="1"/>
</dbReference>
<dbReference type="InterPro" id="IPR010982">
    <property type="entry name" value="Lambda_DNA-bd_dom_sf"/>
</dbReference>
<dbReference type="InterPro" id="IPR028082">
    <property type="entry name" value="Peripla_BP_I"/>
</dbReference>
<evidence type="ECO:0000256" key="1">
    <source>
        <dbReference type="ARBA" id="ARBA00023015"/>
    </source>
</evidence>
<dbReference type="PROSITE" id="PS50932">
    <property type="entry name" value="HTH_LACI_2"/>
    <property type="match status" value="1"/>
</dbReference>
<dbReference type="Pfam" id="PF00532">
    <property type="entry name" value="Peripla_BP_1"/>
    <property type="match status" value="1"/>
</dbReference>
<keyword evidence="6" id="KW-1185">Reference proteome</keyword>
<reference evidence="5 6" key="1">
    <citation type="submission" date="2019-02" db="EMBL/GenBank/DDBJ databases">
        <authorList>
            <person name="Goldberg S.R."/>
            <person name="Haltli B.A."/>
            <person name="Correa H."/>
            <person name="Russell K.G."/>
        </authorList>
    </citation>
    <scope>NUCLEOTIDE SEQUENCE [LARGE SCALE GENOMIC DNA]</scope>
    <source>
        <strain evidence="5 6">JCM 16186</strain>
    </source>
</reference>
<keyword evidence="2" id="KW-0238">DNA-binding</keyword>
<evidence type="ECO:0000259" key="4">
    <source>
        <dbReference type="PROSITE" id="PS50932"/>
    </source>
</evidence>
<keyword evidence="1" id="KW-0805">Transcription regulation</keyword>
<dbReference type="SMART" id="SM00354">
    <property type="entry name" value="HTH_LACI"/>
    <property type="match status" value="1"/>
</dbReference>
<evidence type="ECO:0000256" key="3">
    <source>
        <dbReference type="ARBA" id="ARBA00023163"/>
    </source>
</evidence>